<gene>
    <name evidence="10" type="ORF">SmJEL517_g04052</name>
</gene>
<feature type="compositionally biased region" description="Basic and acidic residues" evidence="8">
    <location>
        <begin position="464"/>
        <end position="473"/>
    </location>
</feature>
<evidence type="ECO:0000313" key="11">
    <source>
        <dbReference type="Proteomes" id="UP000319731"/>
    </source>
</evidence>
<dbReference type="GO" id="GO:0071038">
    <property type="term" value="P:TRAMP-dependent tRNA surveillance pathway"/>
    <property type="evidence" value="ECO:0007669"/>
    <property type="project" value="TreeGrafter"/>
</dbReference>
<dbReference type="GeneID" id="42005277"/>
<dbReference type="GO" id="GO:0071037">
    <property type="term" value="P:nuclear polyadenylation-dependent snRNA catabolic process"/>
    <property type="evidence" value="ECO:0007669"/>
    <property type="project" value="TreeGrafter"/>
</dbReference>
<dbReference type="GO" id="GO:0031499">
    <property type="term" value="C:TRAMP complex"/>
    <property type="evidence" value="ECO:0007669"/>
    <property type="project" value="TreeGrafter"/>
</dbReference>
<feature type="compositionally biased region" description="Polar residues" evidence="8">
    <location>
        <begin position="38"/>
        <end position="57"/>
    </location>
</feature>
<evidence type="ECO:0000256" key="5">
    <source>
        <dbReference type="ARBA" id="ARBA00022833"/>
    </source>
</evidence>
<dbReference type="STRING" id="1806994.A0A507C0D6"/>
<feature type="region of interest" description="Disordered" evidence="8">
    <location>
        <begin position="447"/>
        <end position="556"/>
    </location>
</feature>
<dbReference type="InterPro" id="IPR036875">
    <property type="entry name" value="Znf_CCHC_sf"/>
</dbReference>
<organism evidence="10 11">
    <name type="scientific">Synchytrium microbalum</name>
    <dbReference type="NCBI Taxonomy" id="1806994"/>
    <lineage>
        <taxon>Eukaryota</taxon>
        <taxon>Fungi</taxon>
        <taxon>Fungi incertae sedis</taxon>
        <taxon>Chytridiomycota</taxon>
        <taxon>Chytridiomycota incertae sedis</taxon>
        <taxon>Chytridiomycetes</taxon>
        <taxon>Synchytriales</taxon>
        <taxon>Synchytriaceae</taxon>
        <taxon>Synchytrium</taxon>
    </lineage>
</organism>
<feature type="domain" description="CCHC-type" evidence="9">
    <location>
        <begin position="316"/>
        <end position="330"/>
    </location>
</feature>
<feature type="compositionally biased region" description="Polar residues" evidence="8">
    <location>
        <begin position="447"/>
        <end position="458"/>
    </location>
</feature>
<keyword evidence="6" id="KW-0539">Nucleus</keyword>
<keyword evidence="4 7" id="KW-0863">Zinc-finger</keyword>
<dbReference type="Pfam" id="PF00098">
    <property type="entry name" value="zf-CCHC"/>
    <property type="match status" value="4"/>
</dbReference>
<dbReference type="AlphaFoldDB" id="A0A507C0D6"/>
<keyword evidence="3" id="KW-0677">Repeat</keyword>
<dbReference type="PANTHER" id="PTHR46543:SF1">
    <property type="entry name" value="ZINC FINGER CCHC DOMAIN-CONTAINING PROTEIN 7"/>
    <property type="match status" value="1"/>
</dbReference>
<accession>A0A507C0D6</accession>
<dbReference type="Gene3D" id="4.10.60.10">
    <property type="entry name" value="Zinc finger, CCHC-type"/>
    <property type="match status" value="3"/>
</dbReference>
<dbReference type="SMART" id="SM00343">
    <property type="entry name" value="ZnF_C2HC"/>
    <property type="match status" value="5"/>
</dbReference>
<evidence type="ECO:0000256" key="8">
    <source>
        <dbReference type="SAM" id="MobiDB-lite"/>
    </source>
</evidence>
<evidence type="ECO:0000256" key="6">
    <source>
        <dbReference type="ARBA" id="ARBA00023242"/>
    </source>
</evidence>
<evidence type="ECO:0000313" key="10">
    <source>
        <dbReference type="EMBL" id="TPX32871.1"/>
    </source>
</evidence>
<evidence type="ECO:0000256" key="3">
    <source>
        <dbReference type="ARBA" id="ARBA00022737"/>
    </source>
</evidence>
<dbReference type="OrthoDB" id="8026949at2759"/>
<dbReference type="GO" id="GO:0071036">
    <property type="term" value="P:nuclear polyadenylation-dependent snoRNA catabolic process"/>
    <property type="evidence" value="ECO:0007669"/>
    <property type="project" value="TreeGrafter"/>
</dbReference>
<proteinExistence type="predicted"/>
<dbReference type="EMBL" id="QEAO01000025">
    <property type="protein sequence ID" value="TPX32871.1"/>
    <property type="molecule type" value="Genomic_DNA"/>
</dbReference>
<feature type="domain" description="CCHC-type" evidence="9">
    <location>
        <begin position="128"/>
        <end position="143"/>
    </location>
</feature>
<evidence type="ECO:0000256" key="4">
    <source>
        <dbReference type="ARBA" id="ARBA00022771"/>
    </source>
</evidence>
<feature type="compositionally biased region" description="Low complexity" evidence="8">
    <location>
        <begin position="500"/>
        <end position="511"/>
    </location>
</feature>
<dbReference type="InterPro" id="IPR051644">
    <property type="entry name" value="TRAMP_AT-DNA-binding"/>
</dbReference>
<feature type="compositionally biased region" description="Gly residues" evidence="8">
    <location>
        <begin position="479"/>
        <end position="499"/>
    </location>
</feature>
<comment type="subcellular location">
    <subcellularLocation>
        <location evidence="1">Nucleus</location>
    </subcellularLocation>
</comment>
<reference evidence="10 11" key="1">
    <citation type="journal article" date="2019" name="Sci. Rep.">
        <title>Comparative genomics of chytrid fungi reveal insights into the obligate biotrophic and pathogenic lifestyle of Synchytrium endobioticum.</title>
        <authorList>
            <person name="van de Vossenberg B.T.L.H."/>
            <person name="Warris S."/>
            <person name="Nguyen H.D.T."/>
            <person name="van Gent-Pelzer M.P.E."/>
            <person name="Joly D.L."/>
            <person name="van de Geest H.C."/>
            <person name="Bonants P.J.M."/>
            <person name="Smith D.S."/>
            <person name="Levesque C.A."/>
            <person name="van der Lee T.A.J."/>
        </authorList>
    </citation>
    <scope>NUCLEOTIDE SEQUENCE [LARGE SCALE GENOMIC DNA]</scope>
    <source>
        <strain evidence="10 11">JEL517</strain>
    </source>
</reference>
<dbReference type="InterPro" id="IPR001878">
    <property type="entry name" value="Znf_CCHC"/>
</dbReference>
<comment type="caution">
    <text evidence="10">The sequence shown here is derived from an EMBL/GenBank/DDBJ whole genome shotgun (WGS) entry which is preliminary data.</text>
</comment>
<protein>
    <recommendedName>
        <fullName evidence="9">CCHC-type domain-containing protein</fullName>
    </recommendedName>
</protein>
<feature type="region of interest" description="Disordered" evidence="8">
    <location>
        <begin position="323"/>
        <end position="345"/>
    </location>
</feature>
<feature type="compositionally biased region" description="Low complexity" evidence="8">
    <location>
        <begin position="19"/>
        <end position="31"/>
    </location>
</feature>
<feature type="compositionally biased region" description="Gly residues" evidence="8">
    <location>
        <begin position="64"/>
        <end position="74"/>
    </location>
</feature>
<feature type="compositionally biased region" description="Basic and acidic residues" evidence="8">
    <location>
        <begin position="77"/>
        <end position="92"/>
    </location>
</feature>
<dbReference type="GO" id="GO:0003723">
    <property type="term" value="F:RNA binding"/>
    <property type="evidence" value="ECO:0007669"/>
    <property type="project" value="TreeGrafter"/>
</dbReference>
<keyword evidence="5" id="KW-0862">Zinc</keyword>
<dbReference type="PANTHER" id="PTHR46543">
    <property type="entry name" value="ZINC FINGER CCHC DOMAIN-CONTAINING PROTEIN 7"/>
    <property type="match status" value="1"/>
</dbReference>
<dbReference type="GO" id="GO:0071035">
    <property type="term" value="P:nuclear polyadenylation-dependent rRNA catabolic process"/>
    <property type="evidence" value="ECO:0007669"/>
    <property type="project" value="TreeGrafter"/>
</dbReference>
<feature type="compositionally biased region" description="Gly residues" evidence="8">
    <location>
        <begin position="512"/>
        <end position="521"/>
    </location>
</feature>
<sequence length="556" mass="58950">MTWGEDSVANTGGGGGWRSASTTNNYSSSTNWGAGAEASSSNEKSWDSGNAAASFTDWNAGSGASAGGGGGGFGNNRYDERGNGGGDAERGSYRGGSGGDRTCRNCNEVGHISRECPHPKVANENTSCRNCEGKGHFSKDCPQITCNVCNQSGHKGNVCPTLTAPLARATDEECTAAWDEILAAEDIDDAKHAIKDYAGKDTTNTWPNIETRLREAGSKIYLAAKPKMLPPDKEIADLAGAGNKRYEVQVFFGRRGLKQAYKNPDSEDERKENLERLADAGITIRLRRRVGGKFEIPDFAKQHLNHKQSAYADGGCYRCGRMDHQSKDCKPTEEDEKRKAPATTAEKRAIVEVNVPKNENSQELATTANKKAIAALIVQNLEKAEEIVTIVFNLDMTVANVQNQGSIVAGTVKVKITKPLNAPIPPLKAVVIALVTFAKETVNFANQCPMNNKSSDNGGRTCRRCGEPGHQSRDCPSGGRSGSGGGGFSNSRSGGGGNEWGFNNNNNNRQQQGGGGSGGNNWGSNVFSGGGNNDNQQPGWNTAASSQISGQISSGW</sequence>
<evidence type="ECO:0000256" key="7">
    <source>
        <dbReference type="PROSITE-ProRule" id="PRU00047"/>
    </source>
</evidence>
<name>A0A507C0D6_9FUNG</name>
<evidence type="ECO:0000256" key="2">
    <source>
        <dbReference type="ARBA" id="ARBA00022723"/>
    </source>
</evidence>
<dbReference type="SUPFAM" id="SSF57756">
    <property type="entry name" value="Retrovirus zinc finger-like domains"/>
    <property type="match status" value="2"/>
</dbReference>
<feature type="region of interest" description="Disordered" evidence="8">
    <location>
        <begin position="1"/>
        <end position="98"/>
    </location>
</feature>
<evidence type="ECO:0000259" key="9">
    <source>
        <dbReference type="PROSITE" id="PS50158"/>
    </source>
</evidence>
<keyword evidence="11" id="KW-1185">Reference proteome</keyword>
<keyword evidence="2" id="KW-0479">Metal-binding</keyword>
<dbReference type="GO" id="GO:0071031">
    <property type="term" value="P:nuclear mRNA surveillance of mRNA 3'-end processing"/>
    <property type="evidence" value="ECO:0007669"/>
    <property type="project" value="TreeGrafter"/>
</dbReference>
<evidence type="ECO:0000256" key="1">
    <source>
        <dbReference type="ARBA" id="ARBA00004123"/>
    </source>
</evidence>
<dbReference type="RefSeq" id="XP_031024000.1">
    <property type="nucleotide sequence ID" value="XM_031169980.1"/>
</dbReference>
<feature type="domain" description="CCHC-type" evidence="9">
    <location>
        <begin position="103"/>
        <end position="117"/>
    </location>
</feature>
<feature type="compositionally biased region" description="Low complexity" evidence="8">
    <location>
        <begin position="543"/>
        <end position="556"/>
    </location>
</feature>
<dbReference type="Proteomes" id="UP000319731">
    <property type="component" value="Unassembled WGS sequence"/>
</dbReference>
<feature type="domain" description="CCHC-type" evidence="9">
    <location>
        <begin position="462"/>
        <end position="477"/>
    </location>
</feature>
<dbReference type="PROSITE" id="PS50158">
    <property type="entry name" value="ZF_CCHC"/>
    <property type="match status" value="4"/>
</dbReference>
<dbReference type="GO" id="GO:0008270">
    <property type="term" value="F:zinc ion binding"/>
    <property type="evidence" value="ECO:0007669"/>
    <property type="project" value="UniProtKB-KW"/>
</dbReference>
<dbReference type="GO" id="GO:0071039">
    <property type="term" value="P:nuclear polyadenylation-dependent CUT catabolic process"/>
    <property type="evidence" value="ECO:0007669"/>
    <property type="project" value="TreeGrafter"/>
</dbReference>